<evidence type="ECO:0000313" key="3">
    <source>
        <dbReference type="Proteomes" id="UP000251960"/>
    </source>
</evidence>
<dbReference type="Proteomes" id="UP000251960">
    <property type="component" value="Chromosome 3"/>
</dbReference>
<dbReference type="AlphaFoldDB" id="A0A3L6EGA8"/>
<dbReference type="Proteomes" id="UP000251960">
    <property type="component" value="Chromosome 4"/>
</dbReference>
<organism evidence="1 3">
    <name type="scientific">Zea mays</name>
    <name type="common">Maize</name>
    <dbReference type="NCBI Taxonomy" id="4577"/>
    <lineage>
        <taxon>Eukaryota</taxon>
        <taxon>Viridiplantae</taxon>
        <taxon>Streptophyta</taxon>
        <taxon>Embryophyta</taxon>
        <taxon>Tracheophyta</taxon>
        <taxon>Spermatophyta</taxon>
        <taxon>Magnoliopsida</taxon>
        <taxon>Liliopsida</taxon>
        <taxon>Poales</taxon>
        <taxon>Poaceae</taxon>
        <taxon>PACMAD clade</taxon>
        <taxon>Panicoideae</taxon>
        <taxon>Andropogonodae</taxon>
        <taxon>Andropogoneae</taxon>
        <taxon>Tripsacinae</taxon>
        <taxon>Zea</taxon>
    </lineage>
</organism>
<dbReference type="EMBL" id="NCVQ01000005">
    <property type="protein sequence ID" value="PWZ26484.1"/>
    <property type="molecule type" value="Genomic_DNA"/>
</dbReference>
<evidence type="ECO:0000313" key="2">
    <source>
        <dbReference type="EMBL" id="PWZ32238.1"/>
    </source>
</evidence>
<proteinExistence type="predicted"/>
<name>A0A3L6EGA8_MAIZE</name>
<dbReference type="EMBL" id="NCVQ01000004">
    <property type="protein sequence ID" value="PWZ32238.1"/>
    <property type="molecule type" value="Genomic_DNA"/>
</dbReference>
<evidence type="ECO:0000313" key="1">
    <source>
        <dbReference type="EMBL" id="PWZ26484.1"/>
    </source>
</evidence>
<sequence>MSEIPKQHYVHVCVLIFFGHYVMSLC</sequence>
<gene>
    <name evidence="2" type="ORF">Zm00014a_015306</name>
    <name evidence="1" type="ORF">Zm00014a_036053</name>
</gene>
<reference evidence="1 3" key="1">
    <citation type="journal article" date="2018" name="Nat. Genet.">
        <title>Extensive intraspecific gene order and gene structural variations between Mo17 and other maize genomes.</title>
        <authorList>
            <person name="Sun S."/>
            <person name="Zhou Y."/>
            <person name="Chen J."/>
            <person name="Shi J."/>
            <person name="Zhao H."/>
            <person name="Zhao H."/>
            <person name="Song W."/>
            <person name="Zhang M."/>
            <person name="Cui Y."/>
            <person name="Dong X."/>
            <person name="Liu H."/>
            <person name="Ma X."/>
            <person name="Jiao Y."/>
            <person name="Wang B."/>
            <person name="Wei X."/>
            <person name="Stein J.C."/>
            <person name="Glaubitz J.C."/>
            <person name="Lu F."/>
            <person name="Yu G."/>
            <person name="Liang C."/>
            <person name="Fengler K."/>
            <person name="Li B."/>
            <person name="Rafalski A."/>
            <person name="Schnable P.S."/>
            <person name="Ware D.H."/>
            <person name="Buckler E.S."/>
            <person name="Lai J."/>
        </authorList>
    </citation>
    <scope>NUCLEOTIDE SEQUENCE [LARGE SCALE GENOMIC DNA]</scope>
    <source>
        <strain evidence="3">cv. Missouri 17</strain>
        <tissue evidence="1">Seedling</tissue>
    </source>
</reference>
<comment type="caution">
    <text evidence="1">The sequence shown here is derived from an EMBL/GenBank/DDBJ whole genome shotgun (WGS) entry which is preliminary data.</text>
</comment>
<accession>A0A3L6EGA8</accession>
<protein>
    <submittedName>
        <fullName evidence="1">Uncharacterized protein</fullName>
    </submittedName>
</protein>